<feature type="compositionally biased region" description="Pro residues" evidence="1">
    <location>
        <begin position="242"/>
        <end position="254"/>
    </location>
</feature>
<evidence type="ECO:0000313" key="2">
    <source>
        <dbReference type="EMBL" id="CAF2066484.1"/>
    </source>
</evidence>
<comment type="caution">
    <text evidence="3">The sequence shown here is derived from an EMBL/GenBank/DDBJ whole genome shotgun (WGS) entry which is preliminary data.</text>
</comment>
<feature type="region of interest" description="Disordered" evidence="1">
    <location>
        <begin position="1"/>
        <end position="308"/>
    </location>
</feature>
<feature type="compositionally biased region" description="Polar residues" evidence="1">
    <location>
        <begin position="219"/>
        <end position="230"/>
    </location>
</feature>
<name>A0A819MQQ1_9BILA</name>
<gene>
    <name evidence="3" type="ORF">UXM345_LOCUS15128</name>
    <name evidence="2" type="ORF">XDN619_LOCUS11651</name>
</gene>
<feature type="compositionally biased region" description="Low complexity" evidence="1">
    <location>
        <begin position="183"/>
        <end position="204"/>
    </location>
</feature>
<evidence type="ECO:0000313" key="4">
    <source>
        <dbReference type="Proteomes" id="UP000663842"/>
    </source>
</evidence>
<dbReference type="EMBL" id="CAJOBF010001775">
    <property type="protein sequence ID" value="CAF3982515.1"/>
    <property type="molecule type" value="Genomic_DNA"/>
</dbReference>
<dbReference type="Proteomes" id="UP000663887">
    <property type="component" value="Unassembled WGS sequence"/>
</dbReference>
<feature type="compositionally biased region" description="Low complexity" evidence="1">
    <location>
        <begin position="64"/>
        <end position="78"/>
    </location>
</feature>
<evidence type="ECO:0000313" key="3">
    <source>
        <dbReference type="EMBL" id="CAF3982515.1"/>
    </source>
</evidence>
<protein>
    <submittedName>
        <fullName evidence="3">Uncharacterized protein</fullName>
    </submittedName>
</protein>
<reference evidence="3" key="1">
    <citation type="submission" date="2021-02" db="EMBL/GenBank/DDBJ databases">
        <authorList>
            <person name="Nowell W R."/>
        </authorList>
    </citation>
    <scope>NUCLEOTIDE SEQUENCE</scope>
</reference>
<proteinExistence type="predicted"/>
<feature type="compositionally biased region" description="Polar residues" evidence="1">
    <location>
        <begin position="107"/>
        <end position="127"/>
    </location>
</feature>
<sequence length="308" mass="32770">MHEGMGPPWISHGEIADGEDSAPTKTPSGPPSGGSAGSSSGGRHGPTPPPPHNASHMLQNGHVPQHLQGGRQQGQPLPDHLQKLHQPPQMLIPHLSPVQAPPVPPHGSSNLPPNSTQQLQFNPQQYPHPQYFQGLRPAHILPPNSRPPQPLPIQHLQRQPQIALGAQQMHGPSFKVQVNLPESSPTSGKGSNSGSNLNLSSSGHLSKHPSQDFYDHQFQPHSDPNGNSYSGARDGGPIFHSGPPPQMSPPPVPPHSHERGQSSFEGGIGGSSIGGSNQNIGPHKPQPPSHISHHSGKQHEQQRLSHEQ</sequence>
<accession>A0A819MQQ1</accession>
<organism evidence="3 4">
    <name type="scientific">Rotaria magnacalcarata</name>
    <dbReference type="NCBI Taxonomy" id="392030"/>
    <lineage>
        <taxon>Eukaryota</taxon>
        <taxon>Metazoa</taxon>
        <taxon>Spiralia</taxon>
        <taxon>Gnathifera</taxon>
        <taxon>Rotifera</taxon>
        <taxon>Eurotatoria</taxon>
        <taxon>Bdelloidea</taxon>
        <taxon>Philodinida</taxon>
        <taxon>Philodinidae</taxon>
        <taxon>Rotaria</taxon>
    </lineage>
</organism>
<evidence type="ECO:0000256" key="1">
    <source>
        <dbReference type="SAM" id="MobiDB-lite"/>
    </source>
</evidence>
<feature type="compositionally biased region" description="Gly residues" evidence="1">
    <location>
        <begin position="31"/>
        <end position="44"/>
    </location>
</feature>
<feature type="compositionally biased region" description="Basic and acidic residues" evidence="1">
    <location>
        <begin position="297"/>
        <end position="308"/>
    </location>
</feature>
<feature type="non-terminal residue" evidence="3">
    <location>
        <position position="1"/>
    </location>
</feature>
<dbReference type="Proteomes" id="UP000663842">
    <property type="component" value="Unassembled WGS sequence"/>
</dbReference>
<dbReference type="AlphaFoldDB" id="A0A819MQQ1"/>
<dbReference type="EMBL" id="CAJNRG010004461">
    <property type="protein sequence ID" value="CAF2066484.1"/>
    <property type="molecule type" value="Genomic_DNA"/>
</dbReference>